<dbReference type="PANTHER" id="PTHR42973:SF22">
    <property type="entry name" value="FAD-BINDING PCMH-TYPE DOMAIN-CONTAINING PROTEIN-RELATED"/>
    <property type="match status" value="1"/>
</dbReference>
<keyword evidence="5" id="KW-0732">Signal</keyword>
<keyword evidence="2" id="KW-0285">Flavoprotein</keyword>
<dbReference type="GO" id="GO:0016491">
    <property type="term" value="F:oxidoreductase activity"/>
    <property type="evidence" value="ECO:0007669"/>
    <property type="project" value="UniProtKB-KW"/>
</dbReference>
<dbReference type="RefSeq" id="XP_062719559.1">
    <property type="nucleotide sequence ID" value="XM_062867515.1"/>
</dbReference>
<proteinExistence type="inferred from homology"/>
<evidence type="ECO:0000256" key="2">
    <source>
        <dbReference type="ARBA" id="ARBA00022630"/>
    </source>
</evidence>
<dbReference type="InterPro" id="IPR036318">
    <property type="entry name" value="FAD-bd_PCMH-like_sf"/>
</dbReference>
<evidence type="ECO:0000256" key="3">
    <source>
        <dbReference type="ARBA" id="ARBA00022827"/>
    </source>
</evidence>
<keyword evidence="4" id="KW-0560">Oxidoreductase</keyword>
<organism evidence="7 8">
    <name type="scientific">Chaetomium strumarium</name>
    <dbReference type="NCBI Taxonomy" id="1170767"/>
    <lineage>
        <taxon>Eukaryota</taxon>
        <taxon>Fungi</taxon>
        <taxon>Dikarya</taxon>
        <taxon>Ascomycota</taxon>
        <taxon>Pezizomycotina</taxon>
        <taxon>Sordariomycetes</taxon>
        <taxon>Sordariomycetidae</taxon>
        <taxon>Sordariales</taxon>
        <taxon>Chaetomiaceae</taxon>
        <taxon>Chaetomium</taxon>
    </lineage>
</organism>
<accession>A0AAJ0GPJ7</accession>
<dbReference type="PROSITE" id="PS51387">
    <property type="entry name" value="FAD_PCMH"/>
    <property type="match status" value="1"/>
</dbReference>
<dbReference type="SUPFAM" id="SSF56176">
    <property type="entry name" value="FAD-binding/transporter-associated domain-like"/>
    <property type="match status" value="1"/>
</dbReference>
<comment type="caution">
    <text evidence="7">The sequence shown here is derived from an EMBL/GenBank/DDBJ whole genome shotgun (WGS) entry which is preliminary data.</text>
</comment>
<sequence length="509" mass="53118">MDGPVFMWRRFPALLALALSSVTSSVASPTPQESATNSSFWPQSCCDALRSSLGAKVSLPSSRAYNSSVSSYWAQQETLIRPDCVVAPTSARDVSTTLKVLVPRRCKFAVRGGGHGAVAGIANIEDGVTIDLRGLNAITVSSDGKTVAVGGGQKWAPVYAKLQPLGLGASGGRNGPVGVGGSTLGGGFGYFAPKVGFACDNVARFEVVLADGDIVTASPSSNPSLWRALRGGGANFGIVTQFTLNTFPLGSIWAGDAYFSAEALQTQTQALYSLTANPNFDVNAGLIVNYAFSPSTGPIITNQYAYAQPTVNPPTFQPFTSSPGQLMNSTSVTTLAAFSAAQEPVSPNGFQQITFSTLFKNDLQMLRDLWNIYTASTGNIAAVSGMQWSLSLIPVPPAIGAQSSARGGNVLGLSIPSEGLIMVLLTATFSSASDYPTVQTAADQLLANIIQAAKSKGLYAPYVDMNHAGKSQDPIATYGAVNQAFLKAVAWQYDPTGVFQTLMPGGFKV</sequence>
<gene>
    <name evidence="7" type="ORF">B0T15DRAFT_504936</name>
</gene>
<feature type="signal peptide" evidence="5">
    <location>
        <begin position="1"/>
        <end position="27"/>
    </location>
</feature>
<dbReference type="Pfam" id="PF01565">
    <property type="entry name" value="FAD_binding_4"/>
    <property type="match status" value="1"/>
</dbReference>
<protein>
    <recommendedName>
        <fullName evidence="6">FAD-binding PCMH-type domain-containing protein</fullName>
    </recommendedName>
</protein>
<name>A0AAJ0GPJ7_9PEZI</name>
<dbReference type="InterPro" id="IPR050416">
    <property type="entry name" value="FAD-linked_Oxidoreductase"/>
</dbReference>
<dbReference type="GeneID" id="87886344"/>
<evidence type="ECO:0000313" key="8">
    <source>
        <dbReference type="Proteomes" id="UP001273166"/>
    </source>
</evidence>
<feature type="chain" id="PRO_5042459622" description="FAD-binding PCMH-type domain-containing protein" evidence="5">
    <location>
        <begin position="28"/>
        <end position="509"/>
    </location>
</feature>
<evidence type="ECO:0000256" key="1">
    <source>
        <dbReference type="ARBA" id="ARBA00005466"/>
    </source>
</evidence>
<evidence type="ECO:0000313" key="7">
    <source>
        <dbReference type="EMBL" id="KAK3303779.1"/>
    </source>
</evidence>
<dbReference type="EMBL" id="JAUDZG010000006">
    <property type="protein sequence ID" value="KAK3303779.1"/>
    <property type="molecule type" value="Genomic_DNA"/>
</dbReference>
<dbReference type="InterPro" id="IPR016169">
    <property type="entry name" value="FAD-bd_PCMH_sub2"/>
</dbReference>
<keyword evidence="3" id="KW-0274">FAD</keyword>
<reference evidence="7" key="2">
    <citation type="submission" date="2023-06" db="EMBL/GenBank/DDBJ databases">
        <authorList>
            <consortium name="Lawrence Berkeley National Laboratory"/>
            <person name="Mondo S.J."/>
            <person name="Hensen N."/>
            <person name="Bonometti L."/>
            <person name="Westerberg I."/>
            <person name="Brannstrom I.O."/>
            <person name="Guillou S."/>
            <person name="Cros-Aarteil S."/>
            <person name="Calhoun S."/>
            <person name="Haridas S."/>
            <person name="Kuo A."/>
            <person name="Pangilinan J."/>
            <person name="Riley R."/>
            <person name="Labutti K."/>
            <person name="Andreopoulos B."/>
            <person name="Lipzen A."/>
            <person name="Chen C."/>
            <person name="Yanf M."/>
            <person name="Daum C."/>
            <person name="Ng V."/>
            <person name="Clum A."/>
            <person name="Steindorff A."/>
            <person name="Ohm R."/>
            <person name="Martin F."/>
            <person name="Silar P."/>
            <person name="Natvig D."/>
            <person name="Lalanne C."/>
            <person name="Gautier V."/>
            <person name="Ament-Velasquez S.L."/>
            <person name="Kruys A."/>
            <person name="Hutchinson M.I."/>
            <person name="Powell A.J."/>
            <person name="Barry K."/>
            <person name="Miller A.N."/>
            <person name="Grigoriev I.V."/>
            <person name="Debuchy R."/>
            <person name="Gladieux P."/>
            <person name="Thoren M.H."/>
            <person name="Johannesson H."/>
        </authorList>
    </citation>
    <scope>NUCLEOTIDE SEQUENCE</scope>
    <source>
        <strain evidence="7">CBS 333.67</strain>
    </source>
</reference>
<dbReference type="Gene3D" id="3.30.465.10">
    <property type="match status" value="1"/>
</dbReference>
<dbReference type="GO" id="GO:0071949">
    <property type="term" value="F:FAD binding"/>
    <property type="evidence" value="ECO:0007669"/>
    <property type="project" value="InterPro"/>
</dbReference>
<dbReference type="PANTHER" id="PTHR42973">
    <property type="entry name" value="BINDING OXIDOREDUCTASE, PUTATIVE (AFU_ORTHOLOGUE AFUA_1G17690)-RELATED"/>
    <property type="match status" value="1"/>
</dbReference>
<evidence type="ECO:0000259" key="6">
    <source>
        <dbReference type="PROSITE" id="PS51387"/>
    </source>
</evidence>
<comment type="similarity">
    <text evidence="1">Belongs to the oxygen-dependent FAD-linked oxidoreductase family.</text>
</comment>
<keyword evidence="8" id="KW-1185">Reference proteome</keyword>
<dbReference type="InterPro" id="IPR006094">
    <property type="entry name" value="Oxid_FAD_bind_N"/>
</dbReference>
<dbReference type="InterPro" id="IPR016166">
    <property type="entry name" value="FAD-bd_PCMH"/>
</dbReference>
<evidence type="ECO:0000256" key="4">
    <source>
        <dbReference type="ARBA" id="ARBA00023002"/>
    </source>
</evidence>
<dbReference type="AlphaFoldDB" id="A0AAJ0GPJ7"/>
<dbReference type="Proteomes" id="UP001273166">
    <property type="component" value="Unassembled WGS sequence"/>
</dbReference>
<reference evidence="7" key="1">
    <citation type="journal article" date="2023" name="Mol. Phylogenet. Evol.">
        <title>Genome-scale phylogeny and comparative genomics of the fungal order Sordariales.</title>
        <authorList>
            <person name="Hensen N."/>
            <person name="Bonometti L."/>
            <person name="Westerberg I."/>
            <person name="Brannstrom I.O."/>
            <person name="Guillou S."/>
            <person name="Cros-Aarteil S."/>
            <person name="Calhoun S."/>
            <person name="Haridas S."/>
            <person name="Kuo A."/>
            <person name="Mondo S."/>
            <person name="Pangilinan J."/>
            <person name="Riley R."/>
            <person name="LaButti K."/>
            <person name="Andreopoulos B."/>
            <person name="Lipzen A."/>
            <person name="Chen C."/>
            <person name="Yan M."/>
            <person name="Daum C."/>
            <person name="Ng V."/>
            <person name="Clum A."/>
            <person name="Steindorff A."/>
            <person name="Ohm R.A."/>
            <person name="Martin F."/>
            <person name="Silar P."/>
            <person name="Natvig D.O."/>
            <person name="Lalanne C."/>
            <person name="Gautier V."/>
            <person name="Ament-Velasquez S.L."/>
            <person name="Kruys A."/>
            <person name="Hutchinson M.I."/>
            <person name="Powell A.J."/>
            <person name="Barry K."/>
            <person name="Miller A.N."/>
            <person name="Grigoriev I.V."/>
            <person name="Debuchy R."/>
            <person name="Gladieux P."/>
            <person name="Hiltunen Thoren M."/>
            <person name="Johannesson H."/>
        </authorList>
    </citation>
    <scope>NUCLEOTIDE SEQUENCE</scope>
    <source>
        <strain evidence="7">CBS 333.67</strain>
    </source>
</reference>
<evidence type="ECO:0000256" key="5">
    <source>
        <dbReference type="SAM" id="SignalP"/>
    </source>
</evidence>
<feature type="domain" description="FAD-binding PCMH-type" evidence="6">
    <location>
        <begin position="78"/>
        <end position="249"/>
    </location>
</feature>